<organism evidence="2 3">
    <name type="scientific">Chitinimonas prasina</name>
    <dbReference type="NCBI Taxonomy" id="1434937"/>
    <lineage>
        <taxon>Bacteria</taxon>
        <taxon>Pseudomonadati</taxon>
        <taxon>Pseudomonadota</taxon>
        <taxon>Betaproteobacteria</taxon>
        <taxon>Neisseriales</taxon>
        <taxon>Chitinibacteraceae</taxon>
        <taxon>Chitinimonas</taxon>
    </lineage>
</organism>
<comment type="caution">
    <text evidence="2">The sequence shown here is derived from an EMBL/GenBank/DDBJ whole genome shotgun (WGS) entry which is preliminary data.</text>
</comment>
<evidence type="ECO:0000313" key="3">
    <source>
        <dbReference type="Proteomes" id="UP001156706"/>
    </source>
</evidence>
<evidence type="ECO:0000313" key="2">
    <source>
        <dbReference type="EMBL" id="GLR13710.1"/>
    </source>
</evidence>
<feature type="chain" id="PRO_5046221187" description="TonB C-terminal domain-containing protein" evidence="1">
    <location>
        <begin position="22"/>
        <end position="217"/>
    </location>
</feature>
<evidence type="ECO:0008006" key="4">
    <source>
        <dbReference type="Google" id="ProtNLM"/>
    </source>
</evidence>
<keyword evidence="3" id="KW-1185">Reference proteome</keyword>
<dbReference type="Gene3D" id="3.30.1150.10">
    <property type="match status" value="1"/>
</dbReference>
<proteinExistence type="predicted"/>
<name>A0ABQ5YFF1_9NEIS</name>
<protein>
    <recommendedName>
        <fullName evidence="4">TonB C-terminal domain-containing protein</fullName>
    </recommendedName>
</protein>
<keyword evidence="1" id="KW-0732">Signal</keyword>
<reference evidence="3" key="1">
    <citation type="journal article" date="2019" name="Int. J. Syst. Evol. Microbiol.">
        <title>The Global Catalogue of Microorganisms (GCM) 10K type strain sequencing project: providing services to taxonomists for standard genome sequencing and annotation.</title>
        <authorList>
            <consortium name="The Broad Institute Genomics Platform"/>
            <consortium name="The Broad Institute Genome Sequencing Center for Infectious Disease"/>
            <person name="Wu L."/>
            <person name="Ma J."/>
        </authorList>
    </citation>
    <scope>NUCLEOTIDE SEQUENCE [LARGE SCALE GENOMIC DNA]</scope>
    <source>
        <strain evidence="3">NBRC 110044</strain>
    </source>
</reference>
<dbReference type="Proteomes" id="UP001156706">
    <property type="component" value="Unassembled WGS sequence"/>
</dbReference>
<sequence>MSYIRMIAIALIALATVPSYANTQPYYVEVWANVLYGTDGHPIQYSLVDEDKYPLAFANNVKARVAKTKVPPAEADGIPATLRSGVRLDFLVTPSADGGGQVKMTGLSMSPIPTKRYAASYPDDIGRTGGWEGAVEAACTVGVDGKCRLIEVKALPGMPESVRRFAKASLEGWSFIPQELAGKPIEGEYVFRVRLHTLDTYPEDFRQDRFLRLLHSR</sequence>
<dbReference type="EMBL" id="BSOG01000002">
    <property type="protein sequence ID" value="GLR13710.1"/>
    <property type="molecule type" value="Genomic_DNA"/>
</dbReference>
<evidence type="ECO:0000256" key="1">
    <source>
        <dbReference type="SAM" id="SignalP"/>
    </source>
</evidence>
<dbReference type="RefSeq" id="WP_284196797.1">
    <property type="nucleotide sequence ID" value="NZ_BSOG01000002.1"/>
</dbReference>
<gene>
    <name evidence="2" type="ORF">GCM10007907_25000</name>
</gene>
<feature type="signal peptide" evidence="1">
    <location>
        <begin position="1"/>
        <end position="21"/>
    </location>
</feature>
<accession>A0ABQ5YFF1</accession>